<evidence type="ECO:0000256" key="4">
    <source>
        <dbReference type="ARBA" id="ARBA00022989"/>
    </source>
</evidence>
<keyword evidence="3 7" id="KW-0812">Transmembrane</keyword>
<protein>
    <submittedName>
        <fullName evidence="8">Uncharacterized protein</fullName>
    </submittedName>
</protein>
<comment type="caution">
    <text evidence="8">The sequence shown here is derived from an EMBL/GenBank/DDBJ whole genome shotgun (WGS) entry which is preliminary data.</text>
</comment>
<evidence type="ECO:0000313" key="9">
    <source>
        <dbReference type="Proteomes" id="UP000827721"/>
    </source>
</evidence>
<evidence type="ECO:0000256" key="5">
    <source>
        <dbReference type="ARBA" id="ARBA00023136"/>
    </source>
</evidence>
<evidence type="ECO:0000256" key="6">
    <source>
        <dbReference type="SAM" id="MobiDB-lite"/>
    </source>
</evidence>
<evidence type="ECO:0000256" key="7">
    <source>
        <dbReference type="SAM" id="Phobius"/>
    </source>
</evidence>
<dbReference type="PANTHER" id="PTHR31113">
    <property type="entry name" value="UPF0496 PROTEIN 3-RELATED"/>
    <property type="match status" value="1"/>
</dbReference>
<organism evidence="8 9">
    <name type="scientific">Xanthoceras sorbifolium</name>
    <dbReference type="NCBI Taxonomy" id="99658"/>
    <lineage>
        <taxon>Eukaryota</taxon>
        <taxon>Viridiplantae</taxon>
        <taxon>Streptophyta</taxon>
        <taxon>Embryophyta</taxon>
        <taxon>Tracheophyta</taxon>
        <taxon>Spermatophyta</taxon>
        <taxon>Magnoliopsida</taxon>
        <taxon>eudicotyledons</taxon>
        <taxon>Gunneridae</taxon>
        <taxon>Pentapetalae</taxon>
        <taxon>rosids</taxon>
        <taxon>malvids</taxon>
        <taxon>Sapindales</taxon>
        <taxon>Sapindaceae</taxon>
        <taxon>Xanthoceroideae</taxon>
        <taxon>Xanthoceras</taxon>
    </lineage>
</organism>
<evidence type="ECO:0000313" key="8">
    <source>
        <dbReference type="EMBL" id="KAH7577110.1"/>
    </source>
</evidence>
<gene>
    <name evidence="8" type="ORF">JRO89_XS01G0205600</name>
</gene>
<proteinExistence type="inferred from homology"/>
<reference evidence="8 9" key="1">
    <citation type="submission" date="2021-02" db="EMBL/GenBank/DDBJ databases">
        <title>Plant Genome Project.</title>
        <authorList>
            <person name="Zhang R.-G."/>
        </authorList>
    </citation>
    <scope>NUCLEOTIDE SEQUENCE [LARGE SCALE GENOMIC DNA]</scope>
    <source>
        <tissue evidence="8">Leaves</tissue>
    </source>
</reference>
<keyword evidence="9" id="KW-1185">Reference proteome</keyword>
<comment type="subcellular location">
    <subcellularLocation>
        <location evidence="1">Membrane</location>
    </subcellularLocation>
</comment>
<dbReference type="Pfam" id="PF05055">
    <property type="entry name" value="DUF677"/>
    <property type="match status" value="1"/>
</dbReference>
<accession>A0ABQ8IKE8</accession>
<keyword evidence="5 7" id="KW-0472">Membrane</keyword>
<feature type="transmembrane region" description="Helical" evidence="7">
    <location>
        <begin position="238"/>
        <end position="265"/>
    </location>
</feature>
<sequence length="387" mass="43397">MLQCISIKSSSAASSTPASPATVNSHACPPISQAVNSTEGSPATSTQRSPTVNLTSEYSLTVHTNSYNEMWSKIHVPNDNQVQVQIEHVNGDEDPHQLHLSQVLHPNRECVEEALRHARPNILTRLVSDYFDHSENTTTLCLLLHQSINRARALYAPLQELFEILPLDNHSITQSQCNEAFEVLLQFDNADNPFPCPDSHNFQEMRRCFSDLKQQLDRNLHKSRSRVRLFRRASRGPALCVIGTAVAVTIAAAVVASHALVAIIAAPFCTAYFPRDLTKKERAHVAQLDAAAKGTYVLNNDLDTIDRLVAGLYTDIEGDKQLVRLALERDRDNYCIHEVLKRLRKNQQKFTTQLKDLDEHICLCFNTVNRARSLLLQEIHLHGTSIS</sequence>
<feature type="compositionally biased region" description="Polar residues" evidence="6">
    <location>
        <begin position="33"/>
        <end position="50"/>
    </location>
</feature>
<dbReference type="PANTHER" id="PTHR31113:SF5">
    <property type="entry name" value="OS04G0405700 PROTEIN"/>
    <property type="match status" value="1"/>
</dbReference>
<feature type="region of interest" description="Disordered" evidence="6">
    <location>
        <begin position="1"/>
        <end position="50"/>
    </location>
</feature>
<dbReference type="InterPro" id="IPR007749">
    <property type="entry name" value="DUF677"/>
</dbReference>
<evidence type="ECO:0000256" key="2">
    <source>
        <dbReference type="ARBA" id="ARBA00009074"/>
    </source>
</evidence>
<dbReference type="Proteomes" id="UP000827721">
    <property type="component" value="Unassembled WGS sequence"/>
</dbReference>
<dbReference type="EMBL" id="JAFEMO010000001">
    <property type="protein sequence ID" value="KAH7577110.1"/>
    <property type="molecule type" value="Genomic_DNA"/>
</dbReference>
<feature type="compositionally biased region" description="Low complexity" evidence="6">
    <location>
        <begin position="9"/>
        <end position="22"/>
    </location>
</feature>
<evidence type="ECO:0000256" key="1">
    <source>
        <dbReference type="ARBA" id="ARBA00004370"/>
    </source>
</evidence>
<keyword evidence="4 7" id="KW-1133">Transmembrane helix</keyword>
<comment type="similarity">
    <text evidence="2">Belongs to the UPF0496 family.</text>
</comment>
<evidence type="ECO:0000256" key="3">
    <source>
        <dbReference type="ARBA" id="ARBA00022692"/>
    </source>
</evidence>
<name>A0ABQ8IKE8_9ROSI</name>